<proteinExistence type="predicted"/>
<evidence type="ECO:0000313" key="2">
    <source>
        <dbReference type="EMBL" id="KAG2641361.1"/>
    </source>
</evidence>
<dbReference type="Proteomes" id="UP000823388">
    <property type="component" value="Chromosome 2K"/>
</dbReference>
<sequence length="215" mass="22803">MPIQVVTKEVRYIHELSLTPEHSMPVSSPVVLCLTFSATRRPWWSCIMQGRGRAHGRICSSSASLPHQQPSSAAPSFSLLPPPPMAAAAMAGPWHRQPSSAAPSSSLLMVTLPWLRLRPWWVHSASGQALPPPPPSSLLPPPSMAAALVEACAGPSRRRCSAAVVRERSRANGVALLRLAAVGDGHGKDEGSHARQVSVLPVPHWKSSAGGCPGR</sequence>
<feature type="compositionally biased region" description="Low complexity" evidence="1">
    <location>
        <begin position="60"/>
        <end position="78"/>
    </location>
</feature>
<protein>
    <submittedName>
        <fullName evidence="2">Uncharacterized protein</fullName>
    </submittedName>
</protein>
<dbReference type="EMBL" id="CM029039">
    <property type="protein sequence ID" value="KAG2641361.1"/>
    <property type="molecule type" value="Genomic_DNA"/>
</dbReference>
<evidence type="ECO:0000256" key="1">
    <source>
        <dbReference type="SAM" id="MobiDB-lite"/>
    </source>
</evidence>
<gene>
    <name evidence="2" type="ORF">PVAP13_2KG186358</name>
</gene>
<comment type="caution">
    <text evidence="2">The sequence shown here is derived from an EMBL/GenBank/DDBJ whole genome shotgun (WGS) entry which is preliminary data.</text>
</comment>
<feature type="region of interest" description="Disordered" evidence="1">
    <location>
        <begin position="58"/>
        <end position="78"/>
    </location>
</feature>
<evidence type="ECO:0000313" key="3">
    <source>
        <dbReference type="Proteomes" id="UP000823388"/>
    </source>
</evidence>
<keyword evidence="3" id="KW-1185">Reference proteome</keyword>
<name>A0A8T0VWV2_PANVG</name>
<organism evidence="2 3">
    <name type="scientific">Panicum virgatum</name>
    <name type="common">Blackwell switchgrass</name>
    <dbReference type="NCBI Taxonomy" id="38727"/>
    <lineage>
        <taxon>Eukaryota</taxon>
        <taxon>Viridiplantae</taxon>
        <taxon>Streptophyta</taxon>
        <taxon>Embryophyta</taxon>
        <taxon>Tracheophyta</taxon>
        <taxon>Spermatophyta</taxon>
        <taxon>Magnoliopsida</taxon>
        <taxon>Liliopsida</taxon>
        <taxon>Poales</taxon>
        <taxon>Poaceae</taxon>
        <taxon>PACMAD clade</taxon>
        <taxon>Panicoideae</taxon>
        <taxon>Panicodae</taxon>
        <taxon>Paniceae</taxon>
        <taxon>Panicinae</taxon>
        <taxon>Panicum</taxon>
        <taxon>Panicum sect. Hiantes</taxon>
    </lineage>
</organism>
<dbReference type="AlphaFoldDB" id="A0A8T0VWV2"/>
<reference evidence="2" key="1">
    <citation type="submission" date="2020-05" db="EMBL/GenBank/DDBJ databases">
        <title>WGS assembly of Panicum virgatum.</title>
        <authorList>
            <person name="Lovell J.T."/>
            <person name="Jenkins J."/>
            <person name="Shu S."/>
            <person name="Juenger T.E."/>
            <person name="Schmutz J."/>
        </authorList>
    </citation>
    <scope>NUCLEOTIDE SEQUENCE</scope>
    <source>
        <strain evidence="2">AP13</strain>
    </source>
</reference>
<accession>A0A8T0VWV2</accession>